<dbReference type="Gene3D" id="3.40.50.1580">
    <property type="entry name" value="Nucleoside phosphorylase domain"/>
    <property type="match status" value="1"/>
</dbReference>
<dbReference type="Pfam" id="PF01048">
    <property type="entry name" value="PNP_UDP_1"/>
    <property type="match status" value="1"/>
</dbReference>
<accession>A0A6A6HIS8</accession>
<dbReference type="InterPro" id="IPR000845">
    <property type="entry name" value="Nucleoside_phosphorylase_d"/>
</dbReference>
<dbReference type="PANTHER" id="PTHR46082">
    <property type="entry name" value="ATP/GTP-BINDING PROTEIN-RELATED"/>
    <property type="match status" value="1"/>
</dbReference>
<dbReference type="GO" id="GO:0009116">
    <property type="term" value="P:nucleoside metabolic process"/>
    <property type="evidence" value="ECO:0007669"/>
    <property type="project" value="InterPro"/>
</dbReference>
<protein>
    <submittedName>
        <fullName evidence="2">Purine and uridine phosphorylase</fullName>
    </submittedName>
</protein>
<dbReference type="GO" id="GO:0003824">
    <property type="term" value="F:catalytic activity"/>
    <property type="evidence" value="ECO:0007669"/>
    <property type="project" value="InterPro"/>
</dbReference>
<dbReference type="OrthoDB" id="1577640at2759"/>
<organism evidence="2 3">
    <name type="scientific">Viridothelium virens</name>
    <name type="common">Speckled blister lichen</name>
    <name type="synonym">Trypethelium virens</name>
    <dbReference type="NCBI Taxonomy" id="1048519"/>
    <lineage>
        <taxon>Eukaryota</taxon>
        <taxon>Fungi</taxon>
        <taxon>Dikarya</taxon>
        <taxon>Ascomycota</taxon>
        <taxon>Pezizomycotina</taxon>
        <taxon>Dothideomycetes</taxon>
        <taxon>Dothideomycetes incertae sedis</taxon>
        <taxon>Trypetheliales</taxon>
        <taxon>Trypetheliaceae</taxon>
        <taxon>Viridothelium</taxon>
    </lineage>
</organism>
<dbReference type="EMBL" id="ML991780">
    <property type="protein sequence ID" value="KAF2237370.1"/>
    <property type="molecule type" value="Genomic_DNA"/>
</dbReference>
<dbReference type="PANTHER" id="PTHR46082:SF11">
    <property type="entry name" value="AAA+ ATPASE DOMAIN-CONTAINING PROTEIN-RELATED"/>
    <property type="match status" value="1"/>
</dbReference>
<evidence type="ECO:0000313" key="3">
    <source>
        <dbReference type="Proteomes" id="UP000800092"/>
    </source>
</evidence>
<evidence type="ECO:0000313" key="2">
    <source>
        <dbReference type="EMBL" id="KAF2237370.1"/>
    </source>
</evidence>
<gene>
    <name evidence="2" type="ORF">EV356DRAFT_521488</name>
</gene>
<name>A0A6A6HIS8_VIRVR</name>
<dbReference type="InterPro" id="IPR053137">
    <property type="entry name" value="NLR-like"/>
</dbReference>
<keyword evidence="3" id="KW-1185">Reference proteome</keyword>
<reference evidence="2" key="1">
    <citation type="journal article" date="2020" name="Stud. Mycol.">
        <title>101 Dothideomycetes genomes: a test case for predicting lifestyles and emergence of pathogens.</title>
        <authorList>
            <person name="Haridas S."/>
            <person name="Albert R."/>
            <person name="Binder M."/>
            <person name="Bloem J."/>
            <person name="Labutti K."/>
            <person name="Salamov A."/>
            <person name="Andreopoulos B."/>
            <person name="Baker S."/>
            <person name="Barry K."/>
            <person name="Bills G."/>
            <person name="Bluhm B."/>
            <person name="Cannon C."/>
            <person name="Castanera R."/>
            <person name="Culley D."/>
            <person name="Daum C."/>
            <person name="Ezra D."/>
            <person name="Gonzalez J."/>
            <person name="Henrissat B."/>
            <person name="Kuo A."/>
            <person name="Liang C."/>
            <person name="Lipzen A."/>
            <person name="Lutzoni F."/>
            <person name="Magnuson J."/>
            <person name="Mondo S."/>
            <person name="Nolan M."/>
            <person name="Ohm R."/>
            <person name="Pangilinan J."/>
            <person name="Park H.-J."/>
            <person name="Ramirez L."/>
            <person name="Alfaro M."/>
            <person name="Sun H."/>
            <person name="Tritt A."/>
            <person name="Yoshinaga Y."/>
            <person name="Zwiers L.-H."/>
            <person name="Turgeon B."/>
            <person name="Goodwin S."/>
            <person name="Spatafora J."/>
            <person name="Crous P."/>
            <person name="Grigoriev I."/>
        </authorList>
    </citation>
    <scope>NUCLEOTIDE SEQUENCE</scope>
    <source>
        <strain evidence="2">Tuck. ex Michener</strain>
    </source>
</reference>
<dbReference type="AlphaFoldDB" id="A0A6A6HIS8"/>
<feature type="domain" description="Nucleoside phosphorylase" evidence="1">
    <location>
        <begin position="13"/>
        <end position="291"/>
    </location>
</feature>
<dbReference type="InterPro" id="IPR035994">
    <property type="entry name" value="Nucleoside_phosphorylase_sf"/>
</dbReference>
<evidence type="ECO:0000259" key="1">
    <source>
        <dbReference type="Pfam" id="PF01048"/>
    </source>
</evidence>
<sequence length="338" mass="37746">MARLQQRPEDYTVGWVCALQVELRAARAMLDEEHEGPPIMDGNVYTFGRIQRHNVVVGCLPPGQYGTNRATAVATRMMITFPSMRLRFMVGIGGGVPGADADIRLGDVVVSKPVDNLPGVVQYDMGKRLPNGYQRTGCLAPPPELLLQATSKLETSRSRRLLSSLLPHDFQRPNSQDILFKKVYNHIGGSTCKHCRRDRVLPRSKRTDKEPVVHYGTIASGNLVMKDGVERDRLRDQIGGLLCFEMEAAGLMNDFPCLVIRGICDYADTHKNKDWQPHAAGVAAAYTKELLSVIPSIAEEIPHLVDHTFKAEKDLWQPTKAEQDRESSDYLAFHIETE</sequence>
<dbReference type="Proteomes" id="UP000800092">
    <property type="component" value="Unassembled WGS sequence"/>
</dbReference>
<proteinExistence type="predicted"/>
<dbReference type="SUPFAM" id="SSF53167">
    <property type="entry name" value="Purine and uridine phosphorylases"/>
    <property type="match status" value="1"/>
</dbReference>